<evidence type="ECO:0000256" key="4">
    <source>
        <dbReference type="ARBA" id="ARBA00022692"/>
    </source>
</evidence>
<dbReference type="PANTHER" id="PTHR33884:SF7">
    <property type="entry name" value="BSL8023 PROTEIN"/>
    <property type="match status" value="1"/>
</dbReference>
<keyword evidence="6 7" id="KW-0472">Membrane</keyword>
<evidence type="ECO:0000256" key="2">
    <source>
        <dbReference type="ARBA" id="ARBA00011006"/>
    </source>
</evidence>
<feature type="transmembrane region" description="Helical" evidence="7">
    <location>
        <begin position="30"/>
        <end position="47"/>
    </location>
</feature>
<keyword evidence="5 7" id="KW-1133">Transmembrane helix</keyword>
<keyword evidence="4 7" id="KW-0812">Transmembrane</keyword>
<proteinExistence type="inferred from homology"/>
<gene>
    <name evidence="8" type="ORF">E2B99_09185</name>
</gene>
<evidence type="ECO:0000256" key="3">
    <source>
        <dbReference type="ARBA" id="ARBA00022475"/>
    </source>
</evidence>
<dbReference type="InterPro" id="IPR007341">
    <property type="entry name" value="Transgly_assoc"/>
</dbReference>
<dbReference type="AlphaFoldDB" id="A0A4Y7XBE5"/>
<organism evidence="8 9">
    <name type="scientific">Alkanindiges illinoisensis</name>
    <dbReference type="NCBI Taxonomy" id="197183"/>
    <lineage>
        <taxon>Bacteria</taxon>
        <taxon>Pseudomonadati</taxon>
        <taxon>Pseudomonadota</taxon>
        <taxon>Gammaproteobacteria</taxon>
        <taxon>Moraxellales</taxon>
        <taxon>Moraxellaceae</taxon>
        <taxon>Alkanindiges</taxon>
    </lineage>
</organism>
<evidence type="ECO:0000313" key="9">
    <source>
        <dbReference type="Proteomes" id="UP000297834"/>
    </source>
</evidence>
<evidence type="ECO:0000256" key="5">
    <source>
        <dbReference type="ARBA" id="ARBA00022989"/>
    </source>
</evidence>
<reference evidence="8 9" key="1">
    <citation type="submission" date="2019-03" db="EMBL/GenBank/DDBJ databases">
        <title>Alkanindiges illinoisensis: a potential pathogenic isolated from ascites of a gastric cancer patient with abdominal metastasis.</title>
        <authorList>
            <person name="Hu X."/>
            <person name="Yang B."/>
            <person name="Yan X."/>
            <person name="Lin L."/>
            <person name="Zhao H."/>
            <person name="Zhou F."/>
            <person name="Su B."/>
            <person name="Chen J."/>
            <person name="Rui Y."/>
            <person name="Wang Q."/>
            <person name="Zheng L."/>
        </authorList>
    </citation>
    <scope>NUCLEOTIDE SEQUENCE [LARGE SCALE GENOMIC DNA]</scope>
    <source>
        <strain evidence="8 9">NFYY 23406</strain>
    </source>
</reference>
<name>A0A4Y7XBE5_9GAMM</name>
<feature type="transmembrane region" description="Helical" evidence="7">
    <location>
        <begin position="59"/>
        <end position="79"/>
    </location>
</feature>
<comment type="caution">
    <text evidence="8">The sequence shown here is derived from an EMBL/GenBank/DDBJ whole genome shotgun (WGS) entry which is preliminary data.</text>
</comment>
<dbReference type="RefSeq" id="WP_134244684.1">
    <property type="nucleotide sequence ID" value="NZ_SNTY01000036.1"/>
</dbReference>
<dbReference type="Proteomes" id="UP000297834">
    <property type="component" value="Unassembled WGS sequence"/>
</dbReference>
<dbReference type="EMBL" id="SNTY01000036">
    <property type="protein sequence ID" value="TEU25534.1"/>
    <property type="molecule type" value="Genomic_DNA"/>
</dbReference>
<evidence type="ECO:0000256" key="7">
    <source>
        <dbReference type="SAM" id="Phobius"/>
    </source>
</evidence>
<comment type="subcellular location">
    <subcellularLocation>
        <location evidence="1">Cell membrane</location>
        <topology evidence="1">Multi-pass membrane protein</topology>
    </subcellularLocation>
</comment>
<evidence type="ECO:0000313" key="8">
    <source>
        <dbReference type="EMBL" id="TEU25534.1"/>
    </source>
</evidence>
<keyword evidence="9" id="KW-1185">Reference proteome</keyword>
<evidence type="ECO:0000256" key="1">
    <source>
        <dbReference type="ARBA" id="ARBA00004651"/>
    </source>
</evidence>
<dbReference type="PANTHER" id="PTHR33884">
    <property type="entry name" value="UPF0410 PROTEIN YMGE"/>
    <property type="match status" value="1"/>
</dbReference>
<sequence>MFSLIGAIIIGFFAGLIARAIHPGDDKASFIVTTVLGIIGSLLATYLGRGLGWYDDGEAAGFIMSVVGAVVVLFIYNLVMRKRHQV</sequence>
<accession>A0A4Y7XBE5</accession>
<dbReference type="GO" id="GO:0005886">
    <property type="term" value="C:plasma membrane"/>
    <property type="evidence" value="ECO:0007669"/>
    <property type="project" value="UniProtKB-SubCell"/>
</dbReference>
<comment type="similarity">
    <text evidence="2">Belongs to the UPF0410 family.</text>
</comment>
<dbReference type="OrthoDB" id="9811343at2"/>
<evidence type="ECO:0000256" key="6">
    <source>
        <dbReference type="ARBA" id="ARBA00023136"/>
    </source>
</evidence>
<protein>
    <submittedName>
        <fullName evidence="8">GlsB/YeaQ/YmgE family stress response membrane protein</fullName>
    </submittedName>
</protein>
<keyword evidence="3" id="KW-1003">Cell membrane</keyword>
<dbReference type="Pfam" id="PF04226">
    <property type="entry name" value="Transgly_assoc"/>
    <property type="match status" value="1"/>
</dbReference>